<dbReference type="InterPro" id="IPR011989">
    <property type="entry name" value="ARM-like"/>
</dbReference>
<dbReference type="PaxDb" id="39947-A0A0P0WVH5"/>
<sequence length="94" mass="10301">NLFWYLEGITIQTPLQCLCRLLDPVLESSVSLFVGSYILQLIIHLPSHLSPHFPELIAAIVRRMQSSSITGLKSSLVVIVARLVSCISLSLSPG</sequence>
<dbReference type="eggNOG" id="KOG2274">
    <property type="taxonomic scope" value="Eukaryota"/>
</dbReference>
<dbReference type="Gramene" id="Os06t0274100-01">
    <property type="protein sequence ID" value="Os06t0274100-01"/>
    <property type="gene ID" value="Os06g0274100"/>
</dbReference>
<name>A0A0P0WVH5_ORYSJ</name>
<evidence type="ECO:0000313" key="1">
    <source>
        <dbReference type="EMBL" id="BAS97214.1"/>
    </source>
</evidence>
<dbReference type="Gene3D" id="1.25.10.10">
    <property type="entry name" value="Leucine-rich Repeat Variant"/>
    <property type="match status" value="1"/>
</dbReference>
<dbReference type="AlphaFoldDB" id="A0A0P0WVH5"/>
<evidence type="ECO:0000313" key="2">
    <source>
        <dbReference type="Proteomes" id="UP000059680"/>
    </source>
</evidence>
<protein>
    <submittedName>
        <fullName evidence="1">Os06g0274100 protein</fullName>
    </submittedName>
</protein>
<reference evidence="2" key="1">
    <citation type="journal article" date="2005" name="Nature">
        <title>The map-based sequence of the rice genome.</title>
        <authorList>
            <consortium name="International rice genome sequencing project (IRGSP)"/>
            <person name="Matsumoto T."/>
            <person name="Wu J."/>
            <person name="Kanamori H."/>
            <person name="Katayose Y."/>
            <person name="Fujisawa M."/>
            <person name="Namiki N."/>
            <person name="Mizuno H."/>
            <person name="Yamamoto K."/>
            <person name="Antonio B.A."/>
            <person name="Baba T."/>
            <person name="Sakata K."/>
            <person name="Nagamura Y."/>
            <person name="Aoki H."/>
            <person name="Arikawa K."/>
            <person name="Arita K."/>
            <person name="Bito T."/>
            <person name="Chiden Y."/>
            <person name="Fujitsuka N."/>
            <person name="Fukunaka R."/>
            <person name="Hamada M."/>
            <person name="Harada C."/>
            <person name="Hayashi A."/>
            <person name="Hijishita S."/>
            <person name="Honda M."/>
            <person name="Hosokawa S."/>
            <person name="Ichikawa Y."/>
            <person name="Idonuma A."/>
            <person name="Iijima M."/>
            <person name="Ikeda M."/>
            <person name="Ikeno M."/>
            <person name="Ito K."/>
            <person name="Ito S."/>
            <person name="Ito T."/>
            <person name="Ito Y."/>
            <person name="Ito Y."/>
            <person name="Iwabuchi A."/>
            <person name="Kamiya K."/>
            <person name="Karasawa W."/>
            <person name="Kurita K."/>
            <person name="Katagiri S."/>
            <person name="Kikuta A."/>
            <person name="Kobayashi H."/>
            <person name="Kobayashi N."/>
            <person name="Machita K."/>
            <person name="Maehara T."/>
            <person name="Masukawa M."/>
            <person name="Mizubayashi T."/>
            <person name="Mukai Y."/>
            <person name="Nagasaki H."/>
            <person name="Nagata Y."/>
            <person name="Naito S."/>
            <person name="Nakashima M."/>
            <person name="Nakama Y."/>
            <person name="Nakamichi Y."/>
            <person name="Nakamura M."/>
            <person name="Meguro A."/>
            <person name="Negishi M."/>
            <person name="Ohta I."/>
            <person name="Ohta T."/>
            <person name="Okamoto M."/>
            <person name="Ono N."/>
            <person name="Saji S."/>
            <person name="Sakaguchi M."/>
            <person name="Sakai K."/>
            <person name="Shibata M."/>
            <person name="Shimokawa T."/>
            <person name="Song J."/>
            <person name="Takazaki Y."/>
            <person name="Terasawa K."/>
            <person name="Tsugane M."/>
            <person name="Tsuji K."/>
            <person name="Ueda S."/>
            <person name="Waki K."/>
            <person name="Yamagata H."/>
            <person name="Yamamoto M."/>
            <person name="Yamamoto S."/>
            <person name="Yamane H."/>
            <person name="Yoshiki S."/>
            <person name="Yoshihara R."/>
            <person name="Yukawa K."/>
            <person name="Zhong H."/>
            <person name="Yano M."/>
            <person name="Yuan Q."/>
            <person name="Ouyang S."/>
            <person name="Liu J."/>
            <person name="Jones K.M."/>
            <person name="Gansberger K."/>
            <person name="Moffat K."/>
            <person name="Hill J."/>
            <person name="Bera J."/>
            <person name="Fadrosh D."/>
            <person name="Jin S."/>
            <person name="Johri S."/>
            <person name="Kim M."/>
            <person name="Overton L."/>
            <person name="Reardon M."/>
            <person name="Tsitrin T."/>
            <person name="Vuong H."/>
            <person name="Weaver B."/>
            <person name="Ciecko A."/>
            <person name="Tallon L."/>
            <person name="Jackson J."/>
            <person name="Pai G."/>
            <person name="Aken S.V."/>
            <person name="Utterback T."/>
            <person name="Reidmuller S."/>
            <person name="Feldblyum T."/>
            <person name="Hsiao J."/>
            <person name="Zismann V."/>
            <person name="Iobst S."/>
            <person name="de Vazeille A.R."/>
            <person name="Buell C.R."/>
            <person name="Ying K."/>
            <person name="Li Y."/>
            <person name="Lu T."/>
            <person name="Huang Y."/>
            <person name="Zhao Q."/>
            <person name="Feng Q."/>
            <person name="Zhang L."/>
            <person name="Zhu J."/>
            <person name="Weng Q."/>
            <person name="Mu J."/>
            <person name="Lu Y."/>
            <person name="Fan D."/>
            <person name="Liu Y."/>
            <person name="Guan J."/>
            <person name="Zhang Y."/>
            <person name="Yu S."/>
            <person name="Liu X."/>
            <person name="Zhang Y."/>
            <person name="Hong G."/>
            <person name="Han B."/>
            <person name="Choisne N."/>
            <person name="Demange N."/>
            <person name="Orjeda G."/>
            <person name="Samain S."/>
            <person name="Cattolico L."/>
            <person name="Pelletier E."/>
            <person name="Couloux A."/>
            <person name="Segurens B."/>
            <person name="Wincker P."/>
            <person name="D'Hont A."/>
            <person name="Scarpelli C."/>
            <person name="Weissenbach J."/>
            <person name="Salanoubat M."/>
            <person name="Quetier F."/>
            <person name="Yu Y."/>
            <person name="Kim H.R."/>
            <person name="Rambo T."/>
            <person name="Currie J."/>
            <person name="Collura K."/>
            <person name="Luo M."/>
            <person name="Yang T."/>
            <person name="Ammiraju J.S.S."/>
            <person name="Engler F."/>
            <person name="Soderlund C."/>
            <person name="Wing R.A."/>
            <person name="Palmer L.E."/>
            <person name="de la Bastide M."/>
            <person name="Spiegel L."/>
            <person name="Nascimento L."/>
            <person name="Zutavern T."/>
            <person name="O'Shaughnessy A."/>
            <person name="Dike S."/>
            <person name="Dedhia N."/>
            <person name="Preston R."/>
            <person name="Balija V."/>
            <person name="McCombie W.R."/>
            <person name="Chow T."/>
            <person name="Chen H."/>
            <person name="Chung M."/>
            <person name="Chen C."/>
            <person name="Shaw J."/>
            <person name="Wu H."/>
            <person name="Hsiao K."/>
            <person name="Chao Y."/>
            <person name="Chu M."/>
            <person name="Cheng C."/>
            <person name="Hour A."/>
            <person name="Lee P."/>
            <person name="Lin S."/>
            <person name="Lin Y."/>
            <person name="Liou J."/>
            <person name="Liu S."/>
            <person name="Hsing Y."/>
            <person name="Raghuvanshi S."/>
            <person name="Mohanty A."/>
            <person name="Bharti A.K."/>
            <person name="Gaur A."/>
            <person name="Gupta V."/>
            <person name="Kumar D."/>
            <person name="Ravi V."/>
            <person name="Vij S."/>
            <person name="Kapur A."/>
            <person name="Khurana P."/>
            <person name="Khurana P."/>
            <person name="Khurana J.P."/>
            <person name="Tyagi A.K."/>
            <person name="Gaikwad K."/>
            <person name="Singh A."/>
            <person name="Dalal V."/>
            <person name="Srivastava S."/>
            <person name="Dixit A."/>
            <person name="Pal A.K."/>
            <person name="Ghazi I.A."/>
            <person name="Yadav M."/>
            <person name="Pandit A."/>
            <person name="Bhargava A."/>
            <person name="Sureshbabu K."/>
            <person name="Batra K."/>
            <person name="Sharma T.R."/>
            <person name="Mohapatra T."/>
            <person name="Singh N.K."/>
            <person name="Messing J."/>
            <person name="Nelson A.B."/>
            <person name="Fuks G."/>
            <person name="Kavchok S."/>
            <person name="Keizer G."/>
            <person name="Linton E."/>
            <person name="Llaca V."/>
            <person name="Song R."/>
            <person name="Tanyolac B."/>
            <person name="Young S."/>
            <person name="Ho-Il K."/>
            <person name="Hahn J.H."/>
            <person name="Sangsakoo G."/>
            <person name="Vanavichit A."/>
            <person name="de Mattos Luiz.A.T."/>
            <person name="Zimmer P.D."/>
            <person name="Malone G."/>
            <person name="Dellagostin O."/>
            <person name="de Oliveira A.C."/>
            <person name="Bevan M."/>
            <person name="Bancroft I."/>
            <person name="Minx P."/>
            <person name="Cordum H."/>
            <person name="Wilson R."/>
            <person name="Cheng Z."/>
            <person name="Jin W."/>
            <person name="Jiang J."/>
            <person name="Leong S.A."/>
            <person name="Iwama H."/>
            <person name="Gojobori T."/>
            <person name="Itoh T."/>
            <person name="Niimura Y."/>
            <person name="Fujii Y."/>
            <person name="Habara T."/>
            <person name="Sakai H."/>
            <person name="Sato Y."/>
            <person name="Wilson G."/>
            <person name="Kumar K."/>
            <person name="McCouch S."/>
            <person name="Juretic N."/>
            <person name="Hoen D."/>
            <person name="Wright S."/>
            <person name="Bruskiewich R."/>
            <person name="Bureau T."/>
            <person name="Miyao A."/>
            <person name="Hirochika H."/>
            <person name="Nishikawa T."/>
            <person name="Kadowaki K."/>
            <person name="Sugiura M."/>
            <person name="Burr B."/>
            <person name="Sasaki T."/>
        </authorList>
    </citation>
    <scope>NUCLEOTIDE SEQUENCE [LARGE SCALE GENOMIC DNA]</scope>
    <source>
        <strain evidence="2">cv. Nipponbare</strain>
    </source>
</reference>
<accession>A0A0P0WVH5</accession>
<dbReference type="SMR" id="A0A0P0WVH5"/>
<dbReference type="OMA" id="LFWYLEG"/>
<dbReference type="STRING" id="39947.A0A0P0WVH5"/>
<reference evidence="1 2" key="3">
    <citation type="journal article" date="2013" name="Rice">
        <title>Improvement of the Oryza sativa Nipponbare reference genome using next generation sequence and optical map data.</title>
        <authorList>
            <person name="Kawahara Y."/>
            <person name="de la Bastide M."/>
            <person name="Hamilton J.P."/>
            <person name="Kanamori H."/>
            <person name="McCombie W.R."/>
            <person name="Ouyang S."/>
            <person name="Schwartz D.C."/>
            <person name="Tanaka T."/>
            <person name="Wu J."/>
            <person name="Zhou S."/>
            <person name="Childs K.L."/>
            <person name="Davidson R.M."/>
            <person name="Lin H."/>
            <person name="Quesada-Ocampo L."/>
            <person name="Vaillancourt B."/>
            <person name="Sakai H."/>
            <person name="Lee S.S."/>
            <person name="Kim J."/>
            <person name="Numa H."/>
            <person name="Itoh T."/>
            <person name="Buell C.R."/>
            <person name="Matsumoto T."/>
        </authorList>
    </citation>
    <scope>NUCLEOTIDE SEQUENCE [LARGE SCALE GENOMIC DNA]</scope>
    <source>
        <strain evidence="2">cv. Nipponbare</strain>
    </source>
</reference>
<organism evidence="1 2">
    <name type="scientific">Oryza sativa subsp. japonica</name>
    <name type="common">Rice</name>
    <dbReference type="NCBI Taxonomy" id="39947"/>
    <lineage>
        <taxon>Eukaryota</taxon>
        <taxon>Viridiplantae</taxon>
        <taxon>Streptophyta</taxon>
        <taxon>Embryophyta</taxon>
        <taxon>Tracheophyta</taxon>
        <taxon>Spermatophyta</taxon>
        <taxon>Magnoliopsida</taxon>
        <taxon>Liliopsida</taxon>
        <taxon>Poales</taxon>
        <taxon>Poaceae</taxon>
        <taxon>BOP clade</taxon>
        <taxon>Oryzoideae</taxon>
        <taxon>Oryzeae</taxon>
        <taxon>Oryzinae</taxon>
        <taxon>Oryza</taxon>
        <taxon>Oryza sativa</taxon>
    </lineage>
</organism>
<dbReference type="SUPFAM" id="SSF48371">
    <property type="entry name" value="ARM repeat"/>
    <property type="match status" value="1"/>
</dbReference>
<keyword evidence="2" id="KW-1185">Reference proteome</keyword>
<gene>
    <name evidence="1" type="ordered locus">Os06g0274100</name>
    <name evidence="1" type="ORF">OSNPB_060274100</name>
</gene>
<proteinExistence type="predicted"/>
<dbReference type="InterPro" id="IPR016024">
    <property type="entry name" value="ARM-type_fold"/>
</dbReference>
<feature type="non-terminal residue" evidence="1">
    <location>
        <position position="1"/>
    </location>
</feature>
<reference evidence="1 2" key="2">
    <citation type="journal article" date="2013" name="Plant Cell Physiol.">
        <title>Rice Annotation Project Database (RAP-DB): an integrative and interactive database for rice genomics.</title>
        <authorList>
            <person name="Sakai H."/>
            <person name="Lee S.S."/>
            <person name="Tanaka T."/>
            <person name="Numa H."/>
            <person name="Kim J."/>
            <person name="Kawahara Y."/>
            <person name="Wakimoto H."/>
            <person name="Yang C.C."/>
            <person name="Iwamoto M."/>
            <person name="Abe T."/>
            <person name="Yamada Y."/>
            <person name="Muto A."/>
            <person name="Inokuchi H."/>
            <person name="Ikemura T."/>
            <person name="Matsumoto T."/>
            <person name="Sasaki T."/>
            <person name="Itoh T."/>
        </authorList>
    </citation>
    <scope>NUCLEOTIDE SEQUENCE [LARGE SCALE GENOMIC DNA]</scope>
    <source>
        <strain evidence="2">cv. Nipponbare</strain>
    </source>
</reference>
<dbReference type="EMBL" id="AP014962">
    <property type="protein sequence ID" value="BAS97214.1"/>
    <property type="molecule type" value="Genomic_DNA"/>
</dbReference>
<dbReference type="Proteomes" id="UP000059680">
    <property type="component" value="Chromosome 6"/>
</dbReference>
<dbReference type="InParanoid" id="A0A0P0WVH5"/>